<sequence>MPNTIPGDPMKSLAQFGNFFEKRKHNKLIKEGNDIARERKDIAKEGNKTQEDRNDIYSKQNNLSNLRINIENMYSENSAVAEYAVEEIFKTIDSYLEEYKNTGDSKYQKEAQSLLNKVCRYAQNAGKSNGNNPHENDTCNTIAEQVNTRFITAQKNNHDWESLVIDLRGAFFTEKVSINKIKSVNNLKLDGCTFKKGLELELAHSNIDDEEERIIHNPFSITNCSFFGCLTIQGMLYSVAKEINIQNNNFNDKSCLNIIGLHALQGTRLPIKITGDSMPHNINFGTLSSASIEIETPNSYPSSKVSGNVLIEDCSEANFQTRNIHTIAGNLEIKRGPGYTGNTVGCISLQTCNVEGAIKIGSPTDKIEKIQKIEIINSNIHNGFYIHAGNIKCIWFTYSKFLFEGKTLKSTTDTSFVRFVNSTAITFYNISKIGRLYFHQVEFYPPVNIDSHKIDNFHVSTTNFYITKPSVKWNNDTDENNDYCINCSLVVFDDTTIAQNEYMIEIHKTDDGYELRAES</sequence>
<comment type="caution">
    <text evidence="1">The sequence shown here is derived from an EMBL/GenBank/DDBJ whole genome shotgun (WGS) entry which is preliminary data.</text>
</comment>
<dbReference type="Proteomes" id="UP000769484">
    <property type="component" value="Unassembled WGS sequence"/>
</dbReference>
<dbReference type="EMBL" id="JABZXJ010000071">
    <property type="protein sequence ID" value="MBF1650567.1"/>
    <property type="molecule type" value="Genomic_DNA"/>
</dbReference>
<evidence type="ECO:0000313" key="2">
    <source>
        <dbReference type="Proteomes" id="UP000769484"/>
    </source>
</evidence>
<gene>
    <name evidence="1" type="ORF">HXO56_10885</name>
</gene>
<organism evidence="1 2">
    <name type="scientific">Rothia dentocariosa</name>
    <dbReference type="NCBI Taxonomy" id="2047"/>
    <lineage>
        <taxon>Bacteria</taxon>
        <taxon>Bacillati</taxon>
        <taxon>Actinomycetota</taxon>
        <taxon>Actinomycetes</taxon>
        <taxon>Micrococcales</taxon>
        <taxon>Micrococcaceae</taxon>
        <taxon>Rothia</taxon>
    </lineage>
</organism>
<evidence type="ECO:0000313" key="1">
    <source>
        <dbReference type="EMBL" id="MBF1650567.1"/>
    </source>
</evidence>
<dbReference type="AlphaFoldDB" id="A0A930PEQ0"/>
<reference evidence="1" key="1">
    <citation type="submission" date="2020-04" db="EMBL/GenBank/DDBJ databases">
        <title>Deep metagenomics examines the oral microbiome during advanced dental caries in children, revealing novel taxa and co-occurrences with host molecules.</title>
        <authorList>
            <person name="Baker J.L."/>
            <person name="Morton J.T."/>
            <person name="Dinis M."/>
            <person name="Alvarez R."/>
            <person name="Tran N.C."/>
            <person name="Knight R."/>
            <person name="Edlund A."/>
        </authorList>
    </citation>
    <scope>NUCLEOTIDE SEQUENCE</scope>
    <source>
        <strain evidence="1">JCVI_47_bin.4</strain>
    </source>
</reference>
<protein>
    <submittedName>
        <fullName evidence="1">Uncharacterized protein</fullName>
    </submittedName>
</protein>
<name>A0A930PEQ0_9MICC</name>
<proteinExistence type="predicted"/>
<accession>A0A930PEQ0</accession>